<feature type="non-terminal residue" evidence="1">
    <location>
        <position position="53"/>
    </location>
</feature>
<organism evidence="1">
    <name type="scientific">marine sediment metagenome</name>
    <dbReference type="NCBI Taxonomy" id="412755"/>
    <lineage>
        <taxon>unclassified sequences</taxon>
        <taxon>metagenomes</taxon>
        <taxon>ecological metagenomes</taxon>
    </lineage>
</organism>
<comment type="caution">
    <text evidence="1">The sequence shown here is derived from an EMBL/GenBank/DDBJ whole genome shotgun (WGS) entry which is preliminary data.</text>
</comment>
<evidence type="ECO:0000313" key="1">
    <source>
        <dbReference type="EMBL" id="GAI03751.1"/>
    </source>
</evidence>
<reference evidence="1" key="1">
    <citation type="journal article" date="2014" name="Front. Microbiol.">
        <title>High frequency of phylogenetically diverse reductive dehalogenase-homologous genes in deep subseafloor sedimentary metagenomes.</title>
        <authorList>
            <person name="Kawai M."/>
            <person name="Futagami T."/>
            <person name="Toyoda A."/>
            <person name="Takaki Y."/>
            <person name="Nishi S."/>
            <person name="Hori S."/>
            <person name="Arai W."/>
            <person name="Tsubouchi T."/>
            <person name="Morono Y."/>
            <person name="Uchiyama I."/>
            <person name="Ito T."/>
            <person name="Fujiyama A."/>
            <person name="Inagaki F."/>
            <person name="Takami H."/>
        </authorList>
    </citation>
    <scope>NUCLEOTIDE SEQUENCE</scope>
    <source>
        <strain evidence="1">Expedition CK06-06</strain>
    </source>
</reference>
<dbReference type="AlphaFoldDB" id="X1LD16"/>
<protein>
    <submittedName>
        <fullName evidence="1">Uncharacterized protein</fullName>
    </submittedName>
</protein>
<sequence>MTLLEEGFLKHKGGEYHHIYALNKMAKQGKVVFKRIEGTRYDLGHAGGYLKAL</sequence>
<gene>
    <name evidence="1" type="ORF">S06H3_16949</name>
</gene>
<dbReference type="EMBL" id="BARV01008429">
    <property type="protein sequence ID" value="GAI03751.1"/>
    <property type="molecule type" value="Genomic_DNA"/>
</dbReference>
<proteinExistence type="predicted"/>
<name>X1LD16_9ZZZZ</name>
<accession>X1LD16</accession>